<sequence length="79" mass="9040">MALSTRESKAVLFEAKWSTLTQKEARRILESLIQKATTLPTHQNTYGLVAKDVYQKEKLLHEGFIVYTLSDIFNPNQSV</sequence>
<organism evidence="1 2">
    <name type="scientific">Candidatus Marsarchaeota G1 archaeon BE_D</name>
    <dbReference type="NCBI Taxonomy" id="1978156"/>
    <lineage>
        <taxon>Archaea</taxon>
        <taxon>Candidatus Marsarchaeota</taxon>
        <taxon>Candidatus Marsarchaeota group 1</taxon>
    </lineage>
</organism>
<comment type="caution">
    <text evidence="1">The sequence shown here is derived from an EMBL/GenBank/DDBJ whole genome shotgun (WGS) entry which is preliminary data.</text>
</comment>
<evidence type="ECO:0000313" key="1">
    <source>
        <dbReference type="EMBL" id="PSN84809.1"/>
    </source>
</evidence>
<dbReference type="PANTHER" id="PTHR34704">
    <property type="entry name" value="ATPASE"/>
    <property type="match status" value="1"/>
</dbReference>
<dbReference type="Proteomes" id="UP000240569">
    <property type="component" value="Unassembled WGS sequence"/>
</dbReference>
<dbReference type="PANTHER" id="PTHR34704:SF1">
    <property type="entry name" value="ATPASE"/>
    <property type="match status" value="1"/>
</dbReference>
<dbReference type="AlphaFoldDB" id="A0A2R6AEP0"/>
<protein>
    <submittedName>
        <fullName evidence="1">Uncharacterized protein</fullName>
    </submittedName>
</protein>
<reference evidence="1 2" key="1">
    <citation type="submission" date="2017-04" db="EMBL/GenBank/DDBJ databases">
        <title>Novel microbial lineages endemic to geothermal iron-oxide mats fill important gaps in the evolutionary history of Archaea.</title>
        <authorList>
            <person name="Jay Z.J."/>
            <person name="Beam J.P."/>
            <person name="Dlakic M."/>
            <person name="Rusch D.B."/>
            <person name="Kozubal M.A."/>
            <person name="Inskeep W.P."/>
        </authorList>
    </citation>
    <scope>NUCLEOTIDE SEQUENCE [LARGE SCALE GENOMIC DNA]</scope>
    <source>
        <strain evidence="1">BE_D</strain>
    </source>
</reference>
<evidence type="ECO:0000313" key="2">
    <source>
        <dbReference type="Proteomes" id="UP000240569"/>
    </source>
</evidence>
<proteinExistence type="predicted"/>
<dbReference type="EMBL" id="NEXD01000063">
    <property type="protein sequence ID" value="PSN84809.1"/>
    <property type="molecule type" value="Genomic_DNA"/>
</dbReference>
<gene>
    <name evidence="1" type="ORF">B9Q02_08750</name>
</gene>
<accession>A0A2R6AEP0</accession>
<name>A0A2R6AEP0_9ARCH</name>